<dbReference type="SUPFAM" id="SSF51735">
    <property type="entry name" value="NAD(P)-binding Rossmann-fold domains"/>
    <property type="match status" value="2"/>
</dbReference>
<accession>A0A7J7L9R1</accession>
<evidence type="ECO:0000313" key="2">
    <source>
        <dbReference type="Proteomes" id="UP000541444"/>
    </source>
</evidence>
<dbReference type="PRINTS" id="PR00081">
    <property type="entry name" value="GDHRDH"/>
</dbReference>
<gene>
    <name evidence="1" type="ORF">GIB67_026229</name>
</gene>
<dbReference type="PANTHER" id="PTHR48476:SF1">
    <property type="entry name" value="SHORT-CHAIN DEHYDROGENASE TIC 32, CHLOROPLASTIC-LIKE"/>
    <property type="match status" value="1"/>
</dbReference>
<dbReference type="Proteomes" id="UP000541444">
    <property type="component" value="Unassembled WGS sequence"/>
</dbReference>
<dbReference type="CDD" id="cd05327">
    <property type="entry name" value="retinol-DH_like_SDR_c_like"/>
    <property type="match status" value="1"/>
</dbReference>
<dbReference type="Pfam" id="PF00106">
    <property type="entry name" value="adh_short"/>
    <property type="match status" value="1"/>
</dbReference>
<dbReference type="Gene3D" id="3.40.50.720">
    <property type="entry name" value="NAD(P)-binding Rossmann-like Domain"/>
    <property type="match status" value="2"/>
</dbReference>
<sequence>MRWPFISFAILLASSDKYSEWNWLGRGGLGSSSTAITDGIDATGLTAIFTAQRDERDWERNSESVGSEKSPSDHFMAVFGNHDDILTPLFFAGHFLLTNLLLDNLKTTAKETGIEGRVVNVSSVAHEFSKRSYFDYINDPQKYKRYGAYCRSKLANVLHASELFHPLQEEVANVTANSLHLGIILTNIFQYLPVKDVKGVTGKYFVDCKEMTSSSEARETLGRKTHKDISTHKYTFPSYCQGVLKIRRMGLWSALGLEKFSFSRTAEQVTDGIDATGVTAIVTGGTSGIGRETARVLALRGAKVIISCRNMENGLMTKESILKDNSKAKLDVMEMDLSSISSVVSLARSFNSSNQQLNILVNNAGIMCSPFELSADGVELQFATNYLGHFLLTKLLLDNLKTTAKETGKEGRVINVSSVAHKFTQSSDWTSLDNLNDPKKYKAYDAYCRSKLSNVLHANELSSRLQEEGANVAANSLHPGLIPTNIARYVQLKANPWVFTLVKPFLKSIEQGAATTCYLALHPDVKGVTGKYFDNCKETNPSLKARDRDLGRQLWDFSQDLLKELN</sequence>
<proteinExistence type="predicted"/>
<dbReference type="InterPro" id="IPR036291">
    <property type="entry name" value="NAD(P)-bd_dom_sf"/>
</dbReference>
<evidence type="ECO:0000313" key="1">
    <source>
        <dbReference type="EMBL" id="KAF6139387.1"/>
    </source>
</evidence>
<keyword evidence="2" id="KW-1185">Reference proteome</keyword>
<dbReference type="OrthoDB" id="684667at2759"/>
<protein>
    <submittedName>
        <fullName evidence="1">Uncharacterized protein</fullName>
    </submittedName>
</protein>
<dbReference type="PANTHER" id="PTHR48476">
    <property type="entry name" value="SHORT-CHAIN DEHYDROGENASE TIC 32, CHLOROPLASTIC-LIKE"/>
    <property type="match status" value="1"/>
</dbReference>
<reference evidence="1 2" key="1">
    <citation type="journal article" date="2020" name="IScience">
        <title>Genome Sequencing of the Endangered Kingdonia uniflora (Circaeasteraceae, Ranunculales) Reveals Potential Mechanisms of Evolutionary Specialization.</title>
        <authorList>
            <person name="Sun Y."/>
            <person name="Deng T."/>
            <person name="Zhang A."/>
            <person name="Moore M.J."/>
            <person name="Landis J.B."/>
            <person name="Lin N."/>
            <person name="Zhang H."/>
            <person name="Zhang X."/>
            <person name="Huang J."/>
            <person name="Zhang X."/>
            <person name="Sun H."/>
            <person name="Wang H."/>
        </authorList>
    </citation>
    <scope>NUCLEOTIDE SEQUENCE [LARGE SCALE GENOMIC DNA]</scope>
    <source>
        <strain evidence="1">TB1705</strain>
        <tissue evidence="1">Leaf</tissue>
    </source>
</reference>
<dbReference type="InterPro" id="IPR055280">
    <property type="entry name" value="TIC32"/>
</dbReference>
<comment type="caution">
    <text evidence="1">The sequence shown here is derived from an EMBL/GenBank/DDBJ whole genome shotgun (WGS) entry which is preliminary data.</text>
</comment>
<dbReference type="EMBL" id="JACGCM010002493">
    <property type="protein sequence ID" value="KAF6139387.1"/>
    <property type="molecule type" value="Genomic_DNA"/>
</dbReference>
<dbReference type="AlphaFoldDB" id="A0A7J7L9R1"/>
<dbReference type="InterPro" id="IPR002347">
    <property type="entry name" value="SDR_fam"/>
</dbReference>
<name>A0A7J7L9R1_9MAGN</name>
<organism evidence="1 2">
    <name type="scientific">Kingdonia uniflora</name>
    <dbReference type="NCBI Taxonomy" id="39325"/>
    <lineage>
        <taxon>Eukaryota</taxon>
        <taxon>Viridiplantae</taxon>
        <taxon>Streptophyta</taxon>
        <taxon>Embryophyta</taxon>
        <taxon>Tracheophyta</taxon>
        <taxon>Spermatophyta</taxon>
        <taxon>Magnoliopsida</taxon>
        <taxon>Ranunculales</taxon>
        <taxon>Circaeasteraceae</taxon>
        <taxon>Kingdonia</taxon>
    </lineage>
</organism>